<dbReference type="RefSeq" id="WP_171712440.1">
    <property type="nucleotide sequence ID" value="NZ_JAAVLW010000007.1"/>
</dbReference>
<keyword evidence="2" id="KW-0808">Transferase</keyword>
<gene>
    <name evidence="2" type="ORF">HCN50_24530</name>
</gene>
<dbReference type="Proteomes" id="UP000528734">
    <property type="component" value="Unassembled WGS sequence"/>
</dbReference>
<dbReference type="InterPro" id="IPR006342">
    <property type="entry name" value="FkbM_mtfrase"/>
</dbReference>
<accession>A0A7Y4H9U4</accession>
<name>A0A7Y4H9U4_9BRAD</name>
<evidence type="ECO:0000313" key="2">
    <source>
        <dbReference type="EMBL" id="NOJ49377.1"/>
    </source>
</evidence>
<dbReference type="SUPFAM" id="SSF53335">
    <property type="entry name" value="S-adenosyl-L-methionine-dependent methyltransferases"/>
    <property type="match status" value="1"/>
</dbReference>
<comment type="caution">
    <text evidence="2">The sequence shown here is derived from an EMBL/GenBank/DDBJ whole genome shotgun (WGS) entry which is preliminary data.</text>
</comment>
<organism evidence="2 3">
    <name type="scientific">Bradyrhizobium archetypum</name>
    <dbReference type="NCBI Taxonomy" id="2721160"/>
    <lineage>
        <taxon>Bacteria</taxon>
        <taxon>Pseudomonadati</taxon>
        <taxon>Pseudomonadota</taxon>
        <taxon>Alphaproteobacteria</taxon>
        <taxon>Hyphomicrobiales</taxon>
        <taxon>Nitrobacteraceae</taxon>
        <taxon>Bradyrhizobium</taxon>
    </lineage>
</organism>
<sequence>MLNKEHIFPQVFLRSWPFPRGSGFLAYWLFRNLSFAEKLATVRTTDDFQITVMPNDLIGRHIYLTGEFDRSNVEVLCNFAEPGDTLLDIGANVGYVTACFLTKVPNSRAISVEPQPEVLDLLRKNLTPFDGRAVVYPYALSQQDGVSLLSIDPNNRGIAHISESGTVSIETRKVGTMLSELAIDKIDLVKIDVEGHEEQIFSAGIEHFARLQPKVILFEEHSDKSAGSIGSMLRDAGYEIYSLRKKLTRLDFVTVRSAADCKSNDYVAVSTKRRLPTTATSLYL</sequence>
<proteinExistence type="predicted"/>
<dbReference type="NCBIfam" id="TIGR01444">
    <property type="entry name" value="fkbM_fam"/>
    <property type="match status" value="1"/>
</dbReference>
<dbReference type="PANTHER" id="PTHR34203">
    <property type="entry name" value="METHYLTRANSFERASE, FKBM FAMILY PROTEIN"/>
    <property type="match status" value="1"/>
</dbReference>
<dbReference type="GO" id="GO:0032259">
    <property type="term" value="P:methylation"/>
    <property type="evidence" value="ECO:0007669"/>
    <property type="project" value="UniProtKB-KW"/>
</dbReference>
<dbReference type="Gene3D" id="3.40.50.150">
    <property type="entry name" value="Vaccinia Virus protein VP39"/>
    <property type="match status" value="1"/>
</dbReference>
<dbReference type="InterPro" id="IPR029063">
    <property type="entry name" value="SAM-dependent_MTases_sf"/>
</dbReference>
<keyword evidence="2" id="KW-0489">Methyltransferase</keyword>
<keyword evidence="3" id="KW-1185">Reference proteome</keyword>
<feature type="domain" description="Methyltransferase FkbM" evidence="1">
    <location>
        <begin position="88"/>
        <end position="239"/>
    </location>
</feature>
<dbReference type="GO" id="GO:0008168">
    <property type="term" value="F:methyltransferase activity"/>
    <property type="evidence" value="ECO:0007669"/>
    <property type="project" value="UniProtKB-KW"/>
</dbReference>
<protein>
    <submittedName>
        <fullName evidence="2">FkbM family methyltransferase</fullName>
    </submittedName>
</protein>
<dbReference type="Pfam" id="PF05050">
    <property type="entry name" value="Methyltransf_21"/>
    <property type="match status" value="1"/>
</dbReference>
<dbReference type="AlphaFoldDB" id="A0A7Y4H9U4"/>
<dbReference type="EMBL" id="JAAVLW010000007">
    <property type="protein sequence ID" value="NOJ49377.1"/>
    <property type="molecule type" value="Genomic_DNA"/>
</dbReference>
<dbReference type="PANTHER" id="PTHR34203:SF15">
    <property type="entry name" value="SLL1173 PROTEIN"/>
    <property type="match status" value="1"/>
</dbReference>
<evidence type="ECO:0000313" key="3">
    <source>
        <dbReference type="Proteomes" id="UP000528734"/>
    </source>
</evidence>
<evidence type="ECO:0000259" key="1">
    <source>
        <dbReference type="Pfam" id="PF05050"/>
    </source>
</evidence>
<reference evidence="2 3" key="1">
    <citation type="submission" date="2020-03" db="EMBL/GenBank/DDBJ databases">
        <title>Bradyrhizobium diversity isolated from nodules of Muelleranthus trifoliolatus.</title>
        <authorList>
            <person name="Klepa M."/>
            <person name="Helene L."/>
            <person name="Hungria M."/>
        </authorList>
    </citation>
    <scope>NUCLEOTIDE SEQUENCE [LARGE SCALE GENOMIC DNA]</scope>
    <source>
        <strain evidence="2 3">WSM 1744</strain>
    </source>
</reference>
<dbReference type="InterPro" id="IPR052514">
    <property type="entry name" value="SAM-dependent_MTase"/>
</dbReference>